<proteinExistence type="predicted"/>
<evidence type="ECO:0000313" key="1">
    <source>
        <dbReference type="EMBL" id="NAS25999.1"/>
    </source>
</evidence>
<dbReference type="Proteomes" id="UP000479526">
    <property type="component" value="Unassembled WGS sequence"/>
</dbReference>
<keyword evidence="2" id="KW-1185">Reference proteome</keyword>
<name>A0A7C9JZR6_9ACTN</name>
<accession>A0A7C9JZR6</accession>
<comment type="caution">
    <text evidence="1">The sequence shown here is derived from an EMBL/GenBank/DDBJ whole genome shotgun (WGS) entry which is preliminary data.</text>
</comment>
<evidence type="ECO:0000313" key="2">
    <source>
        <dbReference type="Proteomes" id="UP000479526"/>
    </source>
</evidence>
<dbReference type="RefSeq" id="WP_161483018.1">
    <property type="nucleotide sequence ID" value="NZ_WXEW01000009.1"/>
</dbReference>
<dbReference type="AlphaFoldDB" id="A0A7C9JZR6"/>
<protein>
    <submittedName>
        <fullName evidence="1">Flavodoxin</fullName>
    </submittedName>
</protein>
<reference evidence="1 2" key="1">
    <citation type="submission" date="2020-01" db="EMBL/GenBank/DDBJ databases">
        <title>Herbidospora sp. NEAU-GS84 nov., a novel actinomycete isolated from soil.</title>
        <authorList>
            <person name="Han L."/>
        </authorList>
    </citation>
    <scope>NUCLEOTIDE SEQUENCE [LARGE SCALE GENOMIC DNA]</scope>
    <source>
        <strain evidence="1 2">NEAU-GS84</strain>
    </source>
</reference>
<dbReference type="Gene3D" id="3.40.50.360">
    <property type="match status" value="1"/>
</dbReference>
<dbReference type="SUPFAM" id="SSF52218">
    <property type="entry name" value="Flavoproteins"/>
    <property type="match status" value="1"/>
</dbReference>
<dbReference type="EMBL" id="WXEW01000009">
    <property type="protein sequence ID" value="NAS25999.1"/>
    <property type="molecule type" value="Genomic_DNA"/>
</dbReference>
<gene>
    <name evidence="1" type="ORF">GT755_30515</name>
</gene>
<organism evidence="1 2">
    <name type="scientific">Herbidospora solisilvae</name>
    <dbReference type="NCBI Taxonomy" id="2696284"/>
    <lineage>
        <taxon>Bacteria</taxon>
        <taxon>Bacillati</taxon>
        <taxon>Actinomycetota</taxon>
        <taxon>Actinomycetes</taxon>
        <taxon>Streptosporangiales</taxon>
        <taxon>Streptosporangiaceae</taxon>
        <taxon>Herbidospora</taxon>
    </lineage>
</organism>
<dbReference type="InterPro" id="IPR029039">
    <property type="entry name" value="Flavoprotein-like_sf"/>
</dbReference>
<sequence>MRALVVCESMFGNTMKIAEEVARGLGGAMPAEVVEVGAAPTVMPDDVGLLVVGGPTHAFGMSRASTRKSALEQAPEGLVSKGGGVREWLTALQVNKPIAAAAFDTRLRAAYLPGSAAKGVHKALRRHRMILLAAPTSFYVTGTKGPLEEIEAARAFEWGRSLAETASSL</sequence>